<evidence type="ECO:0000313" key="2">
    <source>
        <dbReference type="EMBL" id="CAF4404872.1"/>
    </source>
</evidence>
<proteinExistence type="predicted"/>
<reference evidence="2" key="1">
    <citation type="submission" date="2021-02" db="EMBL/GenBank/DDBJ databases">
        <authorList>
            <person name="Nowell W R."/>
        </authorList>
    </citation>
    <scope>NUCLEOTIDE SEQUENCE</scope>
</reference>
<accession>A0A8S2VMG1</accession>
<comment type="caution">
    <text evidence="2">The sequence shown here is derived from an EMBL/GenBank/DDBJ whole genome shotgun (WGS) entry which is preliminary data.</text>
</comment>
<evidence type="ECO:0000313" key="3">
    <source>
        <dbReference type="Proteomes" id="UP000682733"/>
    </source>
</evidence>
<feature type="non-terminal residue" evidence="2">
    <location>
        <position position="1"/>
    </location>
</feature>
<dbReference type="AlphaFoldDB" id="A0A8S2VMG1"/>
<dbReference type="EMBL" id="CAJOBA010073517">
    <property type="protein sequence ID" value="CAF4404872.1"/>
    <property type="molecule type" value="Genomic_DNA"/>
</dbReference>
<feature type="non-terminal residue" evidence="2">
    <location>
        <position position="196"/>
    </location>
</feature>
<dbReference type="EMBL" id="CAJNOK010049858">
    <property type="protein sequence ID" value="CAF1597895.1"/>
    <property type="molecule type" value="Genomic_DNA"/>
</dbReference>
<gene>
    <name evidence="1" type="ORF">OVA965_LOCUS41918</name>
    <name evidence="2" type="ORF">TMI583_LOCUS43683</name>
</gene>
<sequence length="196" mass="22470">YHKFSTDSVSTQSSYDVLVPHDPKMPITSQFSHKRTVDDVFNRGIDLLIQKWSATPATKKFSDYFVDQWITKLPYWYEGAAFGKPSTNNGCESMNAIIKQKYTLRNKLQLSAFLPKMEQMLTDWSEASISSPFAAATSISPDTELYAYKWSVSINRSDIFHWFNTFYVVPSSGLGIVFNLYQVTDKTRCEPLGKRK</sequence>
<evidence type="ECO:0000313" key="1">
    <source>
        <dbReference type="EMBL" id="CAF1597895.1"/>
    </source>
</evidence>
<protein>
    <submittedName>
        <fullName evidence="2">Uncharacterized protein</fullName>
    </submittedName>
</protein>
<name>A0A8S2VMG1_9BILA</name>
<dbReference type="Proteomes" id="UP000677228">
    <property type="component" value="Unassembled WGS sequence"/>
</dbReference>
<organism evidence="2 3">
    <name type="scientific">Didymodactylos carnosus</name>
    <dbReference type="NCBI Taxonomy" id="1234261"/>
    <lineage>
        <taxon>Eukaryota</taxon>
        <taxon>Metazoa</taxon>
        <taxon>Spiralia</taxon>
        <taxon>Gnathifera</taxon>
        <taxon>Rotifera</taxon>
        <taxon>Eurotatoria</taxon>
        <taxon>Bdelloidea</taxon>
        <taxon>Philodinida</taxon>
        <taxon>Philodinidae</taxon>
        <taxon>Didymodactylos</taxon>
    </lineage>
</organism>
<dbReference type="Proteomes" id="UP000682733">
    <property type="component" value="Unassembled WGS sequence"/>
</dbReference>